<dbReference type="SMART" id="SM00532">
    <property type="entry name" value="LIGANc"/>
    <property type="match status" value="1"/>
</dbReference>
<evidence type="ECO:0000256" key="14">
    <source>
        <dbReference type="ARBA" id="ARBA00060881"/>
    </source>
</evidence>
<proteinExistence type="inferred from homology"/>
<dbReference type="InterPro" id="IPR041663">
    <property type="entry name" value="DisA/LigA_HHH"/>
</dbReference>
<evidence type="ECO:0000313" key="19">
    <source>
        <dbReference type="Proteomes" id="UP001321786"/>
    </source>
</evidence>
<evidence type="ECO:0000256" key="2">
    <source>
        <dbReference type="ARBA" id="ARBA00012722"/>
    </source>
</evidence>
<dbReference type="InterPro" id="IPR013840">
    <property type="entry name" value="DNAligase_N"/>
</dbReference>
<evidence type="ECO:0000256" key="6">
    <source>
        <dbReference type="ARBA" id="ARBA00022723"/>
    </source>
</evidence>
<dbReference type="Pfam" id="PF22745">
    <property type="entry name" value="Nlig-Ia"/>
    <property type="match status" value="1"/>
</dbReference>
<feature type="binding site" evidence="15">
    <location>
        <position position="417"/>
    </location>
    <ligand>
        <name>Zn(2+)</name>
        <dbReference type="ChEBI" id="CHEBI:29105"/>
    </ligand>
</feature>
<feature type="active site" description="N6-AMP-lysine intermediate" evidence="15">
    <location>
        <position position="112"/>
    </location>
</feature>
<evidence type="ECO:0000256" key="13">
    <source>
        <dbReference type="ARBA" id="ARBA00034005"/>
    </source>
</evidence>
<feature type="binding site" evidence="15">
    <location>
        <begin position="32"/>
        <end position="36"/>
    </location>
    <ligand>
        <name>NAD(+)</name>
        <dbReference type="ChEBI" id="CHEBI:57540"/>
    </ligand>
</feature>
<keyword evidence="11 15" id="KW-0234">DNA repair</keyword>
<dbReference type="InterPro" id="IPR036420">
    <property type="entry name" value="BRCT_dom_sf"/>
</dbReference>
<dbReference type="Pfam" id="PF03120">
    <property type="entry name" value="OB_DNA_ligase"/>
    <property type="match status" value="1"/>
</dbReference>
<dbReference type="Proteomes" id="UP001321786">
    <property type="component" value="Chromosome"/>
</dbReference>
<dbReference type="PIRSF" id="PIRSF001604">
    <property type="entry name" value="LigA"/>
    <property type="match status" value="1"/>
</dbReference>
<evidence type="ECO:0000313" key="18">
    <source>
        <dbReference type="EMBL" id="BEP29867.1"/>
    </source>
</evidence>
<dbReference type="Gene3D" id="2.40.50.140">
    <property type="entry name" value="Nucleic acid-binding proteins"/>
    <property type="match status" value="1"/>
</dbReference>
<dbReference type="PROSITE" id="PS01055">
    <property type="entry name" value="DNA_LIGASE_N1"/>
    <property type="match status" value="1"/>
</dbReference>
<dbReference type="GO" id="GO:0003911">
    <property type="term" value="F:DNA ligase (NAD+) activity"/>
    <property type="evidence" value="ECO:0007669"/>
    <property type="project" value="UniProtKB-UniRule"/>
</dbReference>
<evidence type="ECO:0000256" key="10">
    <source>
        <dbReference type="ARBA" id="ARBA00023027"/>
    </source>
</evidence>
<dbReference type="SUPFAM" id="SSF52113">
    <property type="entry name" value="BRCT domain"/>
    <property type="match status" value="1"/>
</dbReference>
<dbReference type="FunFam" id="1.10.150.20:FF:000007">
    <property type="entry name" value="DNA ligase"/>
    <property type="match status" value="1"/>
</dbReference>
<dbReference type="FunFam" id="2.40.50.140:FF:000012">
    <property type="entry name" value="DNA ligase"/>
    <property type="match status" value="1"/>
</dbReference>
<dbReference type="CDD" id="cd17748">
    <property type="entry name" value="BRCT_DNA_ligase_like"/>
    <property type="match status" value="1"/>
</dbReference>
<feature type="binding site" evidence="15">
    <location>
        <position position="305"/>
    </location>
    <ligand>
        <name>NAD(+)</name>
        <dbReference type="ChEBI" id="CHEBI:57540"/>
    </ligand>
</feature>
<feature type="binding site" evidence="15">
    <location>
        <position position="133"/>
    </location>
    <ligand>
        <name>NAD(+)</name>
        <dbReference type="ChEBI" id="CHEBI:57540"/>
    </ligand>
</feature>
<dbReference type="InterPro" id="IPR012340">
    <property type="entry name" value="NA-bd_OB-fold"/>
</dbReference>
<keyword evidence="10 15" id="KW-0520">NAD</keyword>
<keyword evidence="5 15" id="KW-0235">DNA replication</keyword>
<dbReference type="GO" id="GO:0006281">
    <property type="term" value="P:DNA repair"/>
    <property type="evidence" value="ECO:0007669"/>
    <property type="project" value="UniProtKB-KW"/>
</dbReference>
<dbReference type="Gene3D" id="3.40.50.10190">
    <property type="entry name" value="BRCT domain"/>
    <property type="match status" value="1"/>
</dbReference>
<keyword evidence="9 15" id="KW-0460">Magnesium</keyword>
<dbReference type="NCBIfam" id="TIGR00575">
    <property type="entry name" value="dnlj"/>
    <property type="match status" value="1"/>
</dbReference>
<dbReference type="NCBIfam" id="NF005932">
    <property type="entry name" value="PRK07956.1"/>
    <property type="match status" value="1"/>
</dbReference>
<comment type="catalytic activity">
    <reaction evidence="13 15">
        <text>NAD(+) + (deoxyribonucleotide)n-3'-hydroxyl + 5'-phospho-(deoxyribonucleotide)m = (deoxyribonucleotide)n+m + AMP + beta-nicotinamide D-nucleotide.</text>
        <dbReference type="EC" id="6.5.1.2"/>
    </reaction>
</comment>
<evidence type="ECO:0000256" key="12">
    <source>
        <dbReference type="ARBA" id="ARBA00023211"/>
    </source>
</evidence>
<sequence length="662" mass="74917">MQEIEKKIKELKSLIIYHENKYYNEDNPEISDFEYDELMRELIELEVKYPNLKTTDSPSVRVGGVALKNFNQVNHKVKLLSLDNSYNKNDLINFDLRINKEVKIDEYIVEYKIDGLSVALTYENGNFVKGATRGNGEIGEDVTENLKTIRSIPLKLKEPLNIIVRGEVFISKKQFALINEIQETEGKEQFANPRNIAAGSLRQLDSKVAAKRHLDILIFDLLEGDLNLNKHDEILDKLEAIGFKVNNHKKCNDINEVAKYCESMISERHNLDYEIDGMVIKVNDINSRNSLGIKAKSPKWAMAYKFPAEEKETVVKDIVVQVGRTGVLTPKAEFEAVEVAGSTIRWATLHNQDFIDEKDVRIGDTVFIQKAGDVIPAVVRVVKEKRTGEEKKFKLPLYCPECGGTTLRKEGEVALRCTNENCPAKLRRSIIHFVSRVAMNIDGVGEAVVTELIKNGFIKNYSDLYFLKDKKDELLNLERMAEKSVDNMLESIENSKSNDLSKLINAFGINLIGAKAAKTISKKLKTMDNIIDASFATLNSIDEIGEKMANSIIEYFSHEDNLQRIERLKKANVNMVSLENEKDEKELIFKDLTFVVTGTLKKYKREEIKGLIESLGGKASSSVSKKTSYLVYGDKAGSKKEKAISLGVKTISEEEFKEAFNL</sequence>
<dbReference type="PANTHER" id="PTHR23389">
    <property type="entry name" value="CHROMOSOME TRANSMISSION FIDELITY FACTOR 18"/>
    <property type="match status" value="1"/>
</dbReference>
<dbReference type="RefSeq" id="WP_338535478.1">
    <property type="nucleotide sequence ID" value="NZ_AP028654.1"/>
</dbReference>
<accession>A0AAU9EGH7</accession>
<keyword evidence="12 15" id="KW-0464">Manganese</keyword>
<evidence type="ECO:0000259" key="17">
    <source>
        <dbReference type="PROSITE" id="PS50172"/>
    </source>
</evidence>
<dbReference type="SMART" id="SM00278">
    <property type="entry name" value="HhH1"/>
    <property type="match status" value="3"/>
</dbReference>
<dbReference type="FunFam" id="3.30.470.30:FF:000001">
    <property type="entry name" value="DNA ligase"/>
    <property type="match status" value="1"/>
</dbReference>
<dbReference type="InterPro" id="IPR018239">
    <property type="entry name" value="DNA_ligase_AS"/>
</dbReference>
<protein>
    <recommendedName>
        <fullName evidence="3 15">DNA ligase</fullName>
        <ecNumber evidence="2 15">6.5.1.2</ecNumber>
    </recommendedName>
    <alternativeName>
        <fullName evidence="15">Polydeoxyribonucleotide synthase [NAD(+)]</fullName>
    </alternativeName>
</protein>
<evidence type="ECO:0000256" key="15">
    <source>
        <dbReference type="HAMAP-Rule" id="MF_01588"/>
    </source>
</evidence>
<evidence type="ECO:0000256" key="16">
    <source>
        <dbReference type="SAM" id="Coils"/>
    </source>
</evidence>
<keyword evidence="7 15" id="KW-0227">DNA damage</keyword>
<dbReference type="Gene3D" id="3.30.470.30">
    <property type="entry name" value="DNA ligase/mRNA capping enzyme"/>
    <property type="match status" value="1"/>
</dbReference>
<dbReference type="SMART" id="SM00292">
    <property type="entry name" value="BRCT"/>
    <property type="match status" value="1"/>
</dbReference>
<dbReference type="GO" id="GO:0046872">
    <property type="term" value="F:metal ion binding"/>
    <property type="evidence" value="ECO:0007669"/>
    <property type="project" value="UniProtKB-KW"/>
</dbReference>
<dbReference type="CDD" id="cd00114">
    <property type="entry name" value="LIGANc"/>
    <property type="match status" value="1"/>
</dbReference>
<keyword evidence="6 15" id="KW-0479">Metal-binding</keyword>
<dbReference type="Pfam" id="PF12826">
    <property type="entry name" value="HHH_2"/>
    <property type="match status" value="1"/>
</dbReference>
<feature type="binding site" evidence="15">
    <location>
        <position position="399"/>
    </location>
    <ligand>
        <name>Zn(2+)</name>
        <dbReference type="ChEBI" id="CHEBI:29105"/>
    </ligand>
</feature>
<dbReference type="PROSITE" id="PS50172">
    <property type="entry name" value="BRCT"/>
    <property type="match status" value="1"/>
</dbReference>
<keyword evidence="19" id="KW-1185">Reference proteome</keyword>
<dbReference type="InterPro" id="IPR001679">
    <property type="entry name" value="DNA_ligase"/>
</dbReference>
<organism evidence="18 19">
    <name type="scientific">Helicovermis profundi</name>
    <dbReference type="NCBI Taxonomy" id="3065157"/>
    <lineage>
        <taxon>Bacteria</taxon>
        <taxon>Bacillati</taxon>
        <taxon>Bacillota</taxon>
        <taxon>Clostridia</taxon>
        <taxon>Helicovermis</taxon>
    </lineage>
</organism>
<dbReference type="SUPFAM" id="SSF56091">
    <property type="entry name" value="DNA ligase/mRNA capping enzyme, catalytic domain"/>
    <property type="match status" value="1"/>
</dbReference>
<evidence type="ECO:0000256" key="9">
    <source>
        <dbReference type="ARBA" id="ARBA00022842"/>
    </source>
</evidence>
<feature type="coiled-coil region" evidence="16">
    <location>
        <begin position="1"/>
        <end position="55"/>
    </location>
</feature>
<evidence type="ECO:0000256" key="5">
    <source>
        <dbReference type="ARBA" id="ARBA00022705"/>
    </source>
</evidence>
<dbReference type="Gene3D" id="6.20.10.30">
    <property type="match status" value="1"/>
</dbReference>
<comment type="similarity">
    <text evidence="14 15">Belongs to the NAD-dependent DNA ligase family. LigA subfamily.</text>
</comment>
<keyword evidence="8 15" id="KW-0862">Zinc</keyword>
<dbReference type="Pfam" id="PF00533">
    <property type="entry name" value="BRCT"/>
    <property type="match status" value="1"/>
</dbReference>
<dbReference type="InterPro" id="IPR004149">
    <property type="entry name" value="Znf_DNAligase_C4"/>
</dbReference>
<feature type="binding site" evidence="15">
    <location>
        <position position="422"/>
    </location>
    <ligand>
        <name>Zn(2+)</name>
        <dbReference type="ChEBI" id="CHEBI:29105"/>
    </ligand>
</feature>
<comment type="cofactor">
    <cofactor evidence="15">
        <name>Mg(2+)</name>
        <dbReference type="ChEBI" id="CHEBI:18420"/>
    </cofactor>
    <cofactor evidence="15">
        <name>Mn(2+)</name>
        <dbReference type="ChEBI" id="CHEBI:29035"/>
    </cofactor>
</comment>
<dbReference type="GO" id="GO:0003677">
    <property type="term" value="F:DNA binding"/>
    <property type="evidence" value="ECO:0007669"/>
    <property type="project" value="InterPro"/>
</dbReference>
<comment type="function">
    <text evidence="1 15">DNA ligase that catalyzes the formation of phosphodiester linkages between 5'-phosphoryl and 3'-hydroxyl groups in double-stranded DNA using NAD as a coenzyme and as the energy source for the reaction. It is essential for DNA replication and repair of damaged DNA.</text>
</comment>
<feature type="domain" description="BRCT" evidence="17">
    <location>
        <begin position="584"/>
        <end position="662"/>
    </location>
</feature>
<dbReference type="SUPFAM" id="SSF47781">
    <property type="entry name" value="RuvA domain 2-like"/>
    <property type="match status" value="1"/>
</dbReference>
<evidence type="ECO:0000256" key="7">
    <source>
        <dbReference type="ARBA" id="ARBA00022763"/>
    </source>
</evidence>
<keyword evidence="16" id="KW-0175">Coiled coil</keyword>
<evidence type="ECO:0000256" key="8">
    <source>
        <dbReference type="ARBA" id="ARBA00022833"/>
    </source>
</evidence>
<dbReference type="Gene3D" id="1.10.287.610">
    <property type="entry name" value="Helix hairpin bin"/>
    <property type="match status" value="1"/>
</dbReference>
<keyword evidence="4 15" id="KW-0436">Ligase</keyword>
<dbReference type="InterPro" id="IPR013839">
    <property type="entry name" value="DNAligase_adenylation"/>
</dbReference>
<evidence type="ECO:0000256" key="11">
    <source>
        <dbReference type="ARBA" id="ARBA00023204"/>
    </source>
</evidence>
<name>A0AAU9EGH7_9FIRM</name>
<dbReference type="EC" id="6.5.1.2" evidence="2 15"/>
<dbReference type="HAMAP" id="MF_01588">
    <property type="entry name" value="DNA_ligase_A"/>
    <property type="match status" value="1"/>
</dbReference>
<dbReference type="InterPro" id="IPR004150">
    <property type="entry name" value="NAD_DNA_ligase_OB"/>
</dbReference>
<feature type="binding site" evidence="15">
    <location>
        <position position="281"/>
    </location>
    <ligand>
        <name>NAD(+)</name>
        <dbReference type="ChEBI" id="CHEBI:57540"/>
    </ligand>
</feature>
<dbReference type="Gene3D" id="1.10.150.20">
    <property type="entry name" value="5' to 3' exonuclease, C-terminal subdomain"/>
    <property type="match status" value="2"/>
</dbReference>
<feature type="binding site" evidence="15">
    <location>
        <begin position="81"/>
        <end position="82"/>
    </location>
    <ligand>
        <name>NAD(+)</name>
        <dbReference type="ChEBI" id="CHEBI:57540"/>
    </ligand>
</feature>
<feature type="binding site" evidence="15">
    <location>
        <position position="110"/>
    </location>
    <ligand>
        <name>NAD(+)</name>
        <dbReference type="ChEBI" id="CHEBI:57540"/>
    </ligand>
</feature>
<gene>
    <name evidence="15 18" type="primary">ligA</name>
    <name evidence="18" type="ORF">HLPR_21980</name>
</gene>
<dbReference type="KEGG" id="hprf:HLPR_21980"/>
<dbReference type="InterPro" id="IPR010994">
    <property type="entry name" value="RuvA_2-like"/>
</dbReference>
<dbReference type="InterPro" id="IPR003583">
    <property type="entry name" value="Hlx-hairpin-Hlx_DNA-bd_motif"/>
</dbReference>
<dbReference type="GO" id="GO:0005829">
    <property type="term" value="C:cytosol"/>
    <property type="evidence" value="ECO:0007669"/>
    <property type="project" value="TreeGrafter"/>
</dbReference>
<dbReference type="GO" id="GO:0006260">
    <property type="term" value="P:DNA replication"/>
    <property type="evidence" value="ECO:0007669"/>
    <property type="project" value="UniProtKB-KW"/>
</dbReference>
<feature type="binding site" evidence="15">
    <location>
        <position position="167"/>
    </location>
    <ligand>
        <name>NAD(+)</name>
        <dbReference type="ChEBI" id="CHEBI:57540"/>
    </ligand>
</feature>
<evidence type="ECO:0000256" key="3">
    <source>
        <dbReference type="ARBA" id="ARBA00013308"/>
    </source>
</evidence>
<feature type="binding site" evidence="15">
    <location>
        <position position="402"/>
    </location>
    <ligand>
        <name>Zn(2+)</name>
        <dbReference type="ChEBI" id="CHEBI:29105"/>
    </ligand>
</feature>
<dbReference type="InterPro" id="IPR001357">
    <property type="entry name" value="BRCT_dom"/>
</dbReference>
<dbReference type="Pfam" id="PF01653">
    <property type="entry name" value="DNA_ligase_aden"/>
    <property type="match status" value="1"/>
</dbReference>
<dbReference type="SUPFAM" id="SSF50249">
    <property type="entry name" value="Nucleic acid-binding proteins"/>
    <property type="match status" value="1"/>
</dbReference>
<dbReference type="Pfam" id="PF03119">
    <property type="entry name" value="DNA_ligase_ZBD"/>
    <property type="match status" value="1"/>
</dbReference>
<evidence type="ECO:0000256" key="1">
    <source>
        <dbReference type="ARBA" id="ARBA00004067"/>
    </source>
</evidence>
<dbReference type="PANTHER" id="PTHR23389:SF9">
    <property type="entry name" value="DNA LIGASE"/>
    <property type="match status" value="1"/>
</dbReference>
<evidence type="ECO:0000256" key="4">
    <source>
        <dbReference type="ARBA" id="ARBA00022598"/>
    </source>
</evidence>
<dbReference type="EMBL" id="AP028654">
    <property type="protein sequence ID" value="BEP29867.1"/>
    <property type="molecule type" value="Genomic_DNA"/>
</dbReference>
<dbReference type="AlphaFoldDB" id="A0AAU9EGH7"/>
<reference evidence="18 19" key="1">
    <citation type="submission" date="2023-08" db="EMBL/GenBank/DDBJ databases">
        <title>Helicovermis profunda gen. nov., sp. nov., a novel mesophilic, fermentative bacterium within the Bacillota from a deep-sea hydrothermal vent chimney.</title>
        <authorList>
            <person name="Miyazaki U."/>
            <person name="Mizutani D."/>
            <person name="Hashimoto Y."/>
            <person name="Tame A."/>
            <person name="Sawayama S."/>
            <person name="Miyazaki J."/>
            <person name="Takai K."/>
            <person name="Nakagawa S."/>
        </authorList>
    </citation>
    <scope>NUCLEOTIDE SEQUENCE [LARGE SCALE GENOMIC DNA]</scope>
    <source>
        <strain evidence="18 19">S502</strain>
    </source>
</reference>